<sequence>MYSLAESAEEAQKSFKSIAEAIRDMNEHVPDDVTVRTLTRYRNWPRSWLMVMDNFESLGKFKDTSELIPSATNGRILVTSQDPASKQLASNLEDEALRLLPSKAELPTTEKDREYSNQIVKLMGYNPLYIAYIHSYIPLAKVSLEEYLATLEAQKNLYAKENTMKRGRYQK</sequence>
<evidence type="ECO:0000313" key="2">
    <source>
        <dbReference type="Proteomes" id="UP000184330"/>
    </source>
</evidence>
<keyword evidence="2" id="KW-1185">Reference proteome</keyword>
<dbReference type="InterPro" id="IPR027417">
    <property type="entry name" value="P-loop_NTPase"/>
</dbReference>
<dbReference type="SUPFAM" id="SSF52540">
    <property type="entry name" value="P-loop containing nucleoside triphosphate hydrolases"/>
    <property type="match status" value="1"/>
</dbReference>
<evidence type="ECO:0000313" key="1">
    <source>
        <dbReference type="EMBL" id="CZR51276.1"/>
    </source>
</evidence>
<dbReference type="EMBL" id="FJOG01000001">
    <property type="protein sequence ID" value="CZR51276.1"/>
    <property type="molecule type" value="Genomic_DNA"/>
</dbReference>
<reference evidence="1 2" key="1">
    <citation type="submission" date="2016-03" db="EMBL/GenBank/DDBJ databases">
        <authorList>
            <person name="Ploux O."/>
        </authorList>
    </citation>
    <scope>NUCLEOTIDE SEQUENCE [LARGE SCALE GENOMIC DNA]</scope>
    <source>
        <strain evidence="1 2">UAMH 11012</strain>
    </source>
</reference>
<dbReference type="AlphaFoldDB" id="A0A1L7WET7"/>
<protein>
    <recommendedName>
        <fullName evidence="3">NB-ARC domain-containing protein</fullName>
    </recommendedName>
</protein>
<dbReference type="Proteomes" id="UP000184330">
    <property type="component" value="Unassembled WGS sequence"/>
</dbReference>
<name>A0A1L7WET7_9HELO</name>
<dbReference type="Gene3D" id="3.40.50.300">
    <property type="entry name" value="P-loop containing nucleotide triphosphate hydrolases"/>
    <property type="match status" value="1"/>
</dbReference>
<proteinExistence type="predicted"/>
<accession>A0A1L7WET7</accession>
<organism evidence="1 2">
    <name type="scientific">Phialocephala subalpina</name>
    <dbReference type="NCBI Taxonomy" id="576137"/>
    <lineage>
        <taxon>Eukaryota</taxon>
        <taxon>Fungi</taxon>
        <taxon>Dikarya</taxon>
        <taxon>Ascomycota</taxon>
        <taxon>Pezizomycotina</taxon>
        <taxon>Leotiomycetes</taxon>
        <taxon>Helotiales</taxon>
        <taxon>Mollisiaceae</taxon>
        <taxon>Phialocephala</taxon>
        <taxon>Phialocephala fortinii species complex</taxon>
    </lineage>
</organism>
<gene>
    <name evidence="1" type="ORF">PAC_01151</name>
</gene>
<evidence type="ECO:0008006" key="3">
    <source>
        <dbReference type="Google" id="ProtNLM"/>
    </source>
</evidence>